<name>A0A7T6AQN8_9BACT</name>
<organism evidence="2 3">
    <name type="scientific">Desulfobulbus oligotrophicus</name>
    <dbReference type="NCBI Taxonomy" id="1909699"/>
    <lineage>
        <taxon>Bacteria</taxon>
        <taxon>Pseudomonadati</taxon>
        <taxon>Thermodesulfobacteriota</taxon>
        <taxon>Desulfobulbia</taxon>
        <taxon>Desulfobulbales</taxon>
        <taxon>Desulfobulbaceae</taxon>
        <taxon>Desulfobulbus</taxon>
    </lineage>
</organism>
<proteinExistence type="predicted"/>
<dbReference type="InterPro" id="IPR041494">
    <property type="entry name" value="PIN7"/>
</dbReference>
<dbReference type="Proteomes" id="UP000596092">
    <property type="component" value="Chromosome"/>
</dbReference>
<dbReference type="KEGG" id="dog:HP555_07245"/>
<feature type="domain" description="PIN-like" evidence="1">
    <location>
        <begin position="7"/>
        <end position="105"/>
    </location>
</feature>
<evidence type="ECO:0000313" key="2">
    <source>
        <dbReference type="EMBL" id="QQG65675.1"/>
    </source>
</evidence>
<protein>
    <recommendedName>
        <fullName evidence="1">PIN-like domain-containing protein</fullName>
    </recommendedName>
</protein>
<reference evidence="2 3" key="1">
    <citation type="submission" date="2020-05" db="EMBL/GenBank/DDBJ databases">
        <title>Complete genome of Desulfobulbus oligotrophicus.</title>
        <authorList>
            <person name="Podar M."/>
        </authorList>
    </citation>
    <scope>NUCLEOTIDE SEQUENCE [LARGE SCALE GENOMIC DNA]</scope>
    <source>
        <strain evidence="2 3">Prop6</strain>
    </source>
</reference>
<sequence>MRTNYVLIDYENVQPSALSVLEKEHFKVIVFVGSNQAKITFDVAAQLQRLGSSASYIKISGNGPNALDFHIAYYIGHLAATDPDAYFHIISKDTGFDPLIAHLKAKKILACRSQDITDMPIVKAANSRIPSEKIAVVVANLKQRGASKPRTVKTLSSTISSLFQKALVEEELAALLKLMEKQGLVIINDTKVTYSLPG</sequence>
<accession>A0A7T6AQN8</accession>
<dbReference type="EMBL" id="CP054140">
    <property type="protein sequence ID" value="QQG65675.1"/>
    <property type="molecule type" value="Genomic_DNA"/>
</dbReference>
<keyword evidence="3" id="KW-1185">Reference proteome</keyword>
<gene>
    <name evidence="2" type="ORF">HP555_07245</name>
</gene>
<evidence type="ECO:0000313" key="3">
    <source>
        <dbReference type="Proteomes" id="UP000596092"/>
    </source>
</evidence>
<dbReference type="Pfam" id="PF18475">
    <property type="entry name" value="PIN7"/>
    <property type="match status" value="1"/>
</dbReference>
<dbReference type="RefSeq" id="WP_199261025.1">
    <property type="nucleotide sequence ID" value="NZ_CP054140.1"/>
</dbReference>
<evidence type="ECO:0000259" key="1">
    <source>
        <dbReference type="Pfam" id="PF18475"/>
    </source>
</evidence>
<dbReference type="AlphaFoldDB" id="A0A7T6AQN8"/>